<dbReference type="Pfam" id="PF13649">
    <property type="entry name" value="Methyltransf_25"/>
    <property type="match status" value="1"/>
</dbReference>
<evidence type="ECO:0000259" key="3">
    <source>
        <dbReference type="Pfam" id="PF13649"/>
    </source>
</evidence>
<keyword evidence="1" id="KW-0489">Methyltransferase</keyword>
<organism evidence="4">
    <name type="scientific">Medioppia subpectinata</name>
    <dbReference type="NCBI Taxonomy" id="1979941"/>
    <lineage>
        <taxon>Eukaryota</taxon>
        <taxon>Metazoa</taxon>
        <taxon>Ecdysozoa</taxon>
        <taxon>Arthropoda</taxon>
        <taxon>Chelicerata</taxon>
        <taxon>Arachnida</taxon>
        <taxon>Acari</taxon>
        <taxon>Acariformes</taxon>
        <taxon>Sarcoptiformes</taxon>
        <taxon>Oribatida</taxon>
        <taxon>Brachypylina</taxon>
        <taxon>Oppioidea</taxon>
        <taxon>Oppiidae</taxon>
        <taxon>Medioppia</taxon>
    </lineage>
</organism>
<dbReference type="PANTHER" id="PTHR43861">
    <property type="entry name" value="TRANS-ACONITATE 2-METHYLTRANSFERASE-RELATED"/>
    <property type="match status" value="1"/>
</dbReference>
<dbReference type="CDD" id="cd02440">
    <property type="entry name" value="AdoMet_MTases"/>
    <property type="match status" value="1"/>
</dbReference>
<evidence type="ECO:0000256" key="1">
    <source>
        <dbReference type="ARBA" id="ARBA00022603"/>
    </source>
</evidence>
<dbReference type="PANTHER" id="PTHR43861:SF1">
    <property type="entry name" value="TRANS-ACONITATE 2-METHYLTRANSFERASE"/>
    <property type="match status" value="1"/>
</dbReference>
<dbReference type="SUPFAM" id="SSF53335">
    <property type="entry name" value="S-adenosyl-L-methionine-dependent methyltransferases"/>
    <property type="match status" value="1"/>
</dbReference>
<dbReference type="InterPro" id="IPR041698">
    <property type="entry name" value="Methyltransf_25"/>
</dbReference>
<feature type="non-terminal residue" evidence="4">
    <location>
        <position position="256"/>
    </location>
</feature>
<dbReference type="InterPro" id="IPR029063">
    <property type="entry name" value="SAM-dependent_MTases_sf"/>
</dbReference>
<dbReference type="GO" id="GO:0008168">
    <property type="term" value="F:methyltransferase activity"/>
    <property type="evidence" value="ECO:0007669"/>
    <property type="project" value="UniProtKB-KW"/>
</dbReference>
<accession>A0A7R9LGW9</accession>
<keyword evidence="2" id="KW-0808">Transferase</keyword>
<keyword evidence="5" id="KW-1185">Reference proteome</keyword>
<protein>
    <recommendedName>
        <fullName evidence="3">Methyltransferase domain-containing protein</fullName>
    </recommendedName>
</protein>
<dbReference type="Proteomes" id="UP000759131">
    <property type="component" value="Unassembled WGS sequence"/>
</dbReference>
<evidence type="ECO:0000313" key="4">
    <source>
        <dbReference type="EMBL" id="CAD7641514.1"/>
    </source>
</evidence>
<name>A0A7R9LGW9_9ACAR</name>
<reference evidence="4" key="1">
    <citation type="submission" date="2020-11" db="EMBL/GenBank/DDBJ databases">
        <authorList>
            <person name="Tran Van P."/>
        </authorList>
    </citation>
    <scope>NUCLEOTIDE SEQUENCE</scope>
</reference>
<feature type="domain" description="Methyltransferase" evidence="3">
    <location>
        <begin position="42"/>
        <end position="143"/>
    </location>
</feature>
<dbReference type="EMBL" id="CAJPIZ010025408">
    <property type="protein sequence ID" value="CAG2118742.1"/>
    <property type="molecule type" value="Genomic_DNA"/>
</dbReference>
<dbReference type="Gene3D" id="3.40.50.150">
    <property type="entry name" value="Vaccinia Virus protein VP39"/>
    <property type="match status" value="1"/>
</dbReference>
<dbReference type="GO" id="GO:0032259">
    <property type="term" value="P:methylation"/>
    <property type="evidence" value="ECO:0007669"/>
    <property type="project" value="UniProtKB-KW"/>
</dbReference>
<dbReference type="EMBL" id="OC879983">
    <property type="protein sequence ID" value="CAD7641514.1"/>
    <property type="molecule type" value="Genomic_DNA"/>
</dbReference>
<dbReference type="AlphaFoldDB" id="A0A7R9LGW9"/>
<proteinExistence type="predicted"/>
<evidence type="ECO:0000313" key="5">
    <source>
        <dbReference type="Proteomes" id="UP000759131"/>
    </source>
</evidence>
<sequence length="256" mass="28955">INEIMNIDANEYNKSNESQIRDGNELIGKIVAETSDKDYEQIIDIGCGTGNVTRELSRAVNGRPITALDVDPGMIGFAQTSTNRNPNIRYVTQDFGVEWDSLSATVRAMEDSVTLVFTNHCLHLIPDKSNVVTNIGRLLRPNGRLYANIGYNADLYMNLTGNTVETDTEMNVWLNLFRSRGLNVLSKEFCLRDNRYELDAFTKSIDGLKQSLLNNYSDSKRDKLDELFSNVLAKCDKYVDNRTGKTMGVFYWTTTF</sequence>
<dbReference type="OrthoDB" id="6483039at2759"/>
<gene>
    <name evidence="4" type="ORF">OSB1V03_LOCUS18692</name>
</gene>
<evidence type="ECO:0000256" key="2">
    <source>
        <dbReference type="ARBA" id="ARBA00022679"/>
    </source>
</evidence>